<dbReference type="PATRIC" id="fig|1173022.3.peg.3968"/>
<evidence type="ECO:0000256" key="1">
    <source>
        <dbReference type="SAM" id="MobiDB-lite"/>
    </source>
</evidence>
<feature type="compositionally biased region" description="Low complexity" evidence="1">
    <location>
        <begin position="41"/>
        <end position="54"/>
    </location>
</feature>
<proteinExistence type="predicted"/>
<keyword evidence="2" id="KW-0732">Signal</keyword>
<dbReference type="NCBIfam" id="NF038039">
    <property type="entry name" value="WGxxGxxG-CTERM"/>
    <property type="match status" value="1"/>
</dbReference>
<feature type="region of interest" description="Disordered" evidence="1">
    <location>
        <begin position="77"/>
        <end position="100"/>
    </location>
</feature>
<sequence length="100" mass="10425">MKRTTLSKFVGAGVLSMSLAMGTLAMPSYAQSGTGTGTGTSTGTTQTTTDTTQQGDRDFDWGWLGLLGLLGLAGLTKKSHSEPTRYREPGEVGTGTGTRY</sequence>
<dbReference type="KEGG" id="cep:Cri9333_3689"/>
<protein>
    <recommendedName>
        <fullName evidence="5">WGxxGxxG-CTERM domain-containing protein</fullName>
    </recommendedName>
</protein>
<evidence type="ECO:0000256" key="2">
    <source>
        <dbReference type="SAM" id="SignalP"/>
    </source>
</evidence>
<evidence type="ECO:0000313" key="4">
    <source>
        <dbReference type="Proteomes" id="UP000010472"/>
    </source>
</evidence>
<dbReference type="AlphaFoldDB" id="K9W418"/>
<dbReference type="Proteomes" id="UP000010472">
    <property type="component" value="Chromosome"/>
</dbReference>
<feature type="compositionally biased region" description="Basic and acidic residues" evidence="1">
    <location>
        <begin position="79"/>
        <end position="90"/>
    </location>
</feature>
<dbReference type="NCBIfam" id="NF041742">
    <property type="entry name" value="WGxxGxxG_fam"/>
    <property type="match status" value="1"/>
</dbReference>
<organism evidence="3 4">
    <name type="scientific">Crinalium epipsammum PCC 9333</name>
    <dbReference type="NCBI Taxonomy" id="1173022"/>
    <lineage>
        <taxon>Bacteria</taxon>
        <taxon>Bacillati</taxon>
        <taxon>Cyanobacteriota</taxon>
        <taxon>Cyanophyceae</taxon>
        <taxon>Gomontiellales</taxon>
        <taxon>Gomontiellaceae</taxon>
        <taxon>Crinalium</taxon>
    </lineage>
</organism>
<feature type="chain" id="PRO_5003937908" description="WGxxGxxG-CTERM domain-containing protein" evidence="2">
    <location>
        <begin position="31"/>
        <end position="100"/>
    </location>
</feature>
<evidence type="ECO:0008006" key="5">
    <source>
        <dbReference type="Google" id="ProtNLM"/>
    </source>
</evidence>
<name>K9W418_9CYAN</name>
<dbReference type="RefSeq" id="WP_015204605.1">
    <property type="nucleotide sequence ID" value="NC_019753.1"/>
</dbReference>
<feature type="signal peptide" evidence="2">
    <location>
        <begin position="1"/>
        <end position="30"/>
    </location>
</feature>
<accession>K9W418</accession>
<gene>
    <name evidence="3" type="ORF">Cri9333_3689</name>
</gene>
<evidence type="ECO:0000313" key="3">
    <source>
        <dbReference type="EMBL" id="AFZ14502.1"/>
    </source>
</evidence>
<reference evidence="3 4" key="1">
    <citation type="submission" date="2012-06" db="EMBL/GenBank/DDBJ databases">
        <title>Finished chromosome of genome of Crinalium epipsammum PCC 9333.</title>
        <authorList>
            <consortium name="US DOE Joint Genome Institute"/>
            <person name="Gugger M."/>
            <person name="Coursin T."/>
            <person name="Rippka R."/>
            <person name="Tandeau De Marsac N."/>
            <person name="Huntemann M."/>
            <person name="Wei C.-L."/>
            <person name="Han J."/>
            <person name="Detter J.C."/>
            <person name="Han C."/>
            <person name="Tapia R."/>
            <person name="Davenport K."/>
            <person name="Daligault H."/>
            <person name="Erkkila T."/>
            <person name="Gu W."/>
            <person name="Munk A.C.C."/>
            <person name="Teshima H."/>
            <person name="Xu Y."/>
            <person name="Chain P."/>
            <person name="Chen A."/>
            <person name="Krypides N."/>
            <person name="Mavromatis K."/>
            <person name="Markowitz V."/>
            <person name="Szeto E."/>
            <person name="Ivanova N."/>
            <person name="Mikhailova N."/>
            <person name="Ovchinnikova G."/>
            <person name="Pagani I."/>
            <person name="Pati A."/>
            <person name="Goodwin L."/>
            <person name="Peters L."/>
            <person name="Pitluck S."/>
            <person name="Woyke T."/>
            <person name="Kerfeld C."/>
        </authorList>
    </citation>
    <scope>NUCLEOTIDE SEQUENCE [LARGE SCALE GENOMIC DNA]</scope>
    <source>
        <strain evidence="3 4">PCC 9333</strain>
    </source>
</reference>
<dbReference type="HOGENOM" id="CLU_163206_1_0_3"/>
<keyword evidence="4" id="KW-1185">Reference proteome</keyword>
<dbReference type="EMBL" id="CP003620">
    <property type="protein sequence ID" value="AFZ14502.1"/>
    <property type="molecule type" value="Genomic_DNA"/>
</dbReference>
<feature type="region of interest" description="Disordered" evidence="1">
    <location>
        <begin position="28"/>
        <end position="56"/>
    </location>
</feature>